<dbReference type="NCBIfam" id="TIGR02970">
    <property type="entry name" value="succ_dehyd_cytB"/>
    <property type="match status" value="1"/>
</dbReference>
<dbReference type="GO" id="GO:0006099">
    <property type="term" value="P:tricarboxylic acid cycle"/>
    <property type="evidence" value="ECO:0007669"/>
    <property type="project" value="InterPro"/>
</dbReference>
<organism evidence="10">
    <name type="scientific">Pterocladiella luxurians</name>
    <dbReference type="NCBI Taxonomy" id="2909240"/>
    <lineage>
        <taxon>Eukaryota</taxon>
        <taxon>Rhodophyta</taxon>
        <taxon>Florideophyceae</taxon>
        <taxon>Rhodymeniophycidae</taxon>
        <taxon>Gelidiales</taxon>
        <taxon>Pterocladiaceae</taxon>
        <taxon>Pterocladiella</taxon>
    </lineage>
</organism>
<evidence type="ECO:0000256" key="4">
    <source>
        <dbReference type="ARBA" id="ARBA00022723"/>
    </source>
</evidence>
<evidence type="ECO:0000313" key="10">
    <source>
        <dbReference type="EMBL" id="AOX48924.1"/>
    </source>
</evidence>
<dbReference type="GO" id="GO:0009055">
    <property type="term" value="F:electron transfer activity"/>
    <property type="evidence" value="ECO:0007669"/>
    <property type="project" value="InterPro"/>
</dbReference>
<evidence type="ECO:0000256" key="6">
    <source>
        <dbReference type="ARBA" id="ARBA00023004"/>
    </source>
</evidence>
<feature type="transmembrane region" description="Helical" evidence="9">
    <location>
        <begin position="76"/>
        <end position="98"/>
    </location>
</feature>
<evidence type="ECO:0000256" key="2">
    <source>
        <dbReference type="ARBA" id="ARBA00022617"/>
    </source>
</evidence>
<keyword evidence="7 9" id="KW-0472">Membrane</keyword>
<evidence type="ECO:0000256" key="8">
    <source>
        <dbReference type="PIRSR" id="PIRSR000178-1"/>
    </source>
</evidence>
<keyword evidence="10" id="KW-0496">Mitochondrion</keyword>
<dbReference type="GO" id="GO:0046872">
    <property type="term" value="F:metal ion binding"/>
    <property type="evidence" value="ECO:0007669"/>
    <property type="project" value="UniProtKB-KW"/>
</dbReference>
<keyword evidence="5 9" id="KW-1133">Transmembrane helix</keyword>
<accession>A0A1D8X7C7</accession>
<evidence type="ECO:0000256" key="5">
    <source>
        <dbReference type="ARBA" id="ARBA00022989"/>
    </source>
</evidence>
<dbReference type="InterPro" id="IPR014314">
    <property type="entry name" value="Succ_DH_cytb556"/>
</dbReference>
<feature type="binding site" description="axial binding residue" evidence="8">
    <location>
        <position position="88"/>
    </location>
    <ligand>
        <name>heme</name>
        <dbReference type="ChEBI" id="CHEBI:30413"/>
        <note>ligand shared with second transmembrane subunit</note>
    </ligand>
    <ligandPart>
        <name>Fe</name>
        <dbReference type="ChEBI" id="CHEBI:18248"/>
    </ligandPart>
</feature>
<evidence type="ECO:0000256" key="3">
    <source>
        <dbReference type="ARBA" id="ARBA00022692"/>
    </source>
</evidence>
<protein>
    <submittedName>
        <fullName evidence="10">Succinate:cytochrome c oxidoreductase subunit 3</fullName>
    </submittedName>
</protein>
<dbReference type="Pfam" id="PF01127">
    <property type="entry name" value="Sdh_cyt"/>
    <property type="match status" value="1"/>
</dbReference>
<reference evidence="10" key="2">
    <citation type="submission" date="2016-06" db="EMBL/GenBank/DDBJ databases">
        <authorList>
            <person name="Kjaerup R.B."/>
            <person name="Dalgaard T.S."/>
            <person name="Juul-Madsen H.R."/>
        </authorList>
    </citation>
    <scope>NUCLEOTIDE SEQUENCE</scope>
</reference>
<gene>
    <name evidence="10" type="primary">sdh3</name>
</gene>
<dbReference type="Gene3D" id="1.20.1300.10">
    <property type="entry name" value="Fumarate reductase/succinate dehydrogenase, transmembrane subunit"/>
    <property type="match status" value="1"/>
</dbReference>
<reference evidence="10" key="1">
    <citation type="journal article" date="2016" name="Sci. Rep.">
        <title>Mitogenomes from type specimens, a genotyping tool for morphologically simple species: ten genomes of agar-producing red algae.</title>
        <authorList>
            <person name="Boo G.H."/>
            <person name="Hughey J.R."/>
            <person name="Miller K.A."/>
            <person name="Boo S.M."/>
        </authorList>
    </citation>
    <scope>NUCLEOTIDE SEQUENCE</scope>
</reference>
<keyword evidence="4 8" id="KW-0479">Metal-binding</keyword>
<evidence type="ECO:0000256" key="7">
    <source>
        <dbReference type="ARBA" id="ARBA00023136"/>
    </source>
</evidence>
<feature type="transmembrane region" description="Helical" evidence="9">
    <location>
        <begin position="30"/>
        <end position="55"/>
    </location>
</feature>
<dbReference type="GO" id="GO:0016020">
    <property type="term" value="C:membrane"/>
    <property type="evidence" value="ECO:0007669"/>
    <property type="project" value="UniProtKB-SubCell"/>
</dbReference>
<keyword evidence="3 9" id="KW-0812">Transmembrane</keyword>
<dbReference type="InterPro" id="IPR034804">
    <property type="entry name" value="SQR/QFR_C/D"/>
</dbReference>
<dbReference type="SUPFAM" id="SSF81343">
    <property type="entry name" value="Fumarate reductase respiratory complex transmembrane subunits"/>
    <property type="match status" value="1"/>
</dbReference>
<dbReference type="AlphaFoldDB" id="A0A1D8X7C7"/>
<dbReference type="GO" id="GO:0005739">
    <property type="term" value="C:mitochondrion"/>
    <property type="evidence" value="ECO:0007669"/>
    <property type="project" value="GOC"/>
</dbReference>
<keyword evidence="2 8" id="KW-0349">Heme</keyword>
<dbReference type="PANTHER" id="PTHR10978:SF5">
    <property type="entry name" value="SUCCINATE DEHYDROGENASE CYTOCHROME B560 SUBUNIT, MITOCHONDRIAL"/>
    <property type="match status" value="1"/>
</dbReference>
<keyword evidence="6 8" id="KW-0408">Iron</keyword>
<sequence length="127" mass="15158">MILHDFFLFNRPISPHLTVYVPQQSSIFSIWHRISGILVLFSLFLLLNFFNNLLLCNPQNLLFEIYFNVWLKLTRIGFLLFLIILFYHMINGLCHIIWDLGTLLNKNIFYYLSFFIVIVFLIGLIIL</sequence>
<evidence type="ECO:0000256" key="1">
    <source>
        <dbReference type="ARBA" id="ARBA00004370"/>
    </source>
</evidence>
<comment type="subcellular location">
    <subcellularLocation>
        <location evidence="1">Membrane</location>
    </subcellularLocation>
</comment>
<geneLocation type="mitochondrion" evidence="10"/>
<feature type="transmembrane region" description="Helical" evidence="9">
    <location>
        <begin position="110"/>
        <end position="126"/>
    </location>
</feature>
<proteinExistence type="predicted"/>
<name>A0A1D8X7C7_9FLOR</name>
<dbReference type="PANTHER" id="PTHR10978">
    <property type="entry name" value="SUCCINATE DEHYDROGENASE CYTOCHROME B560 SUBUNIT"/>
    <property type="match status" value="1"/>
</dbReference>
<dbReference type="CDD" id="cd03499">
    <property type="entry name" value="SQR_TypeC_SdhC"/>
    <property type="match status" value="1"/>
</dbReference>
<dbReference type="InterPro" id="IPR000701">
    <property type="entry name" value="SuccDH_FuR_B_TM-su"/>
</dbReference>
<dbReference type="EMBL" id="KX427229">
    <property type="protein sequence ID" value="AOX48924.1"/>
    <property type="molecule type" value="Genomic_DNA"/>
</dbReference>
<dbReference type="PIRSF" id="PIRSF000178">
    <property type="entry name" value="SDH_cyt_b560"/>
    <property type="match status" value="1"/>
</dbReference>
<evidence type="ECO:0000256" key="9">
    <source>
        <dbReference type="SAM" id="Phobius"/>
    </source>
</evidence>
<comment type="cofactor">
    <cofactor evidence="8">
        <name>heme</name>
        <dbReference type="ChEBI" id="CHEBI:30413"/>
    </cofactor>
    <text evidence="8">The heme is bound between the two transmembrane subunits.</text>
</comment>
<dbReference type="GO" id="GO:0006121">
    <property type="term" value="P:mitochondrial electron transport, succinate to ubiquinone"/>
    <property type="evidence" value="ECO:0007669"/>
    <property type="project" value="TreeGrafter"/>
</dbReference>